<name>A0AAD7ZIP3_DIPPU</name>
<keyword evidence="2" id="KW-1185">Reference proteome</keyword>
<reference evidence="1" key="1">
    <citation type="journal article" date="2023" name="IScience">
        <title>Live-bearing cockroach genome reveals convergent evolutionary mechanisms linked to viviparity in insects and beyond.</title>
        <authorList>
            <person name="Fouks B."/>
            <person name="Harrison M.C."/>
            <person name="Mikhailova A.A."/>
            <person name="Marchal E."/>
            <person name="English S."/>
            <person name="Carruthers M."/>
            <person name="Jennings E.C."/>
            <person name="Chiamaka E.L."/>
            <person name="Frigard R.A."/>
            <person name="Pippel M."/>
            <person name="Attardo G.M."/>
            <person name="Benoit J.B."/>
            <person name="Bornberg-Bauer E."/>
            <person name="Tobe S.S."/>
        </authorList>
    </citation>
    <scope>NUCLEOTIDE SEQUENCE</scope>
    <source>
        <strain evidence="1">Stay&amp;Tobe</strain>
    </source>
</reference>
<gene>
    <name evidence="1" type="ORF">L9F63_024213</name>
</gene>
<comment type="caution">
    <text evidence="1">The sequence shown here is derived from an EMBL/GenBank/DDBJ whole genome shotgun (WGS) entry which is preliminary data.</text>
</comment>
<protein>
    <submittedName>
        <fullName evidence="1">Uncharacterized protein</fullName>
    </submittedName>
</protein>
<dbReference type="Proteomes" id="UP001233999">
    <property type="component" value="Unassembled WGS sequence"/>
</dbReference>
<evidence type="ECO:0000313" key="1">
    <source>
        <dbReference type="EMBL" id="KAJ9580598.1"/>
    </source>
</evidence>
<sequence length="97" mass="11433">PRLFYPLTHLFHCTSFKASFSVNSCWVSSIIHLFKFTGIVHCNDASLARQCVWIYSPEFWRTLAKLKMSLKNLYTFQLYQVHAFVSSNDDKTFIILY</sequence>
<feature type="non-terminal residue" evidence="1">
    <location>
        <position position="1"/>
    </location>
</feature>
<feature type="non-terminal residue" evidence="1">
    <location>
        <position position="97"/>
    </location>
</feature>
<evidence type="ECO:0000313" key="2">
    <source>
        <dbReference type="Proteomes" id="UP001233999"/>
    </source>
</evidence>
<dbReference type="EMBL" id="JASPKZ010008247">
    <property type="protein sequence ID" value="KAJ9580598.1"/>
    <property type="molecule type" value="Genomic_DNA"/>
</dbReference>
<dbReference type="AlphaFoldDB" id="A0AAD7ZIP3"/>
<proteinExistence type="predicted"/>
<accession>A0AAD7ZIP3</accession>
<organism evidence="1 2">
    <name type="scientific">Diploptera punctata</name>
    <name type="common">Pacific beetle cockroach</name>
    <dbReference type="NCBI Taxonomy" id="6984"/>
    <lineage>
        <taxon>Eukaryota</taxon>
        <taxon>Metazoa</taxon>
        <taxon>Ecdysozoa</taxon>
        <taxon>Arthropoda</taxon>
        <taxon>Hexapoda</taxon>
        <taxon>Insecta</taxon>
        <taxon>Pterygota</taxon>
        <taxon>Neoptera</taxon>
        <taxon>Polyneoptera</taxon>
        <taxon>Dictyoptera</taxon>
        <taxon>Blattodea</taxon>
        <taxon>Blaberoidea</taxon>
        <taxon>Blaberidae</taxon>
        <taxon>Diplopterinae</taxon>
        <taxon>Diploptera</taxon>
    </lineage>
</organism>
<reference evidence="1" key="2">
    <citation type="submission" date="2023-05" db="EMBL/GenBank/DDBJ databases">
        <authorList>
            <person name="Fouks B."/>
        </authorList>
    </citation>
    <scope>NUCLEOTIDE SEQUENCE</scope>
    <source>
        <strain evidence="1">Stay&amp;Tobe</strain>
        <tissue evidence="1">Testes</tissue>
    </source>
</reference>